<proteinExistence type="predicted"/>
<evidence type="ECO:0000313" key="1">
    <source>
        <dbReference type="EMBL" id="ODS31842.1"/>
    </source>
</evidence>
<protein>
    <submittedName>
        <fullName evidence="1">Uncharacterized protein</fullName>
    </submittedName>
</protein>
<dbReference type="Proteomes" id="UP000094056">
    <property type="component" value="Unassembled WGS sequence"/>
</dbReference>
<comment type="caution">
    <text evidence="1">The sequence shown here is derived from an EMBL/GenBank/DDBJ whole genome shotgun (WGS) entry which is preliminary data.</text>
</comment>
<name>A0A1E3X8B5_9BACT</name>
<reference evidence="1 2" key="1">
    <citation type="submission" date="2016-07" db="EMBL/GenBank/DDBJ databases">
        <title>Draft genome of Scalindua rubra, obtained from a brine-seawater interface in the Red Sea, sheds light on salt adaptation in anammox bacteria.</title>
        <authorList>
            <person name="Speth D.R."/>
            <person name="Lagkouvardos I."/>
            <person name="Wang Y."/>
            <person name="Qian P.-Y."/>
            <person name="Dutilh B.E."/>
            <person name="Jetten M.S."/>
        </authorList>
    </citation>
    <scope>NUCLEOTIDE SEQUENCE [LARGE SCALE GENOMIC DNA]</scope>
    <source>
        <strain evidence="1">BSI-1</strain>
    </source>
</reference>
<accession>A0A1E3X8B5</accession>
<gene>
    <name evidence="1" type="ORF">SCARUB_03019</name>
</gene>
<organism evidence="1 2">
    <name type="scientific">Candidatus Scalindua rubra</name>
    <dbReference type="NCBI Taxonomy" id="1872076"/>
    <lineage>
        <taxon>Bacteria</taxon>
        <taxon>Pseudomonadati</taxon>
        <taxon>Planctomycetota</taxon>
        <taxon>Candidatus Brocadiia</taxon>
        <taxon>Candidatus Brocadiales</taxon>
        <taxon>Candidatus Scalinduaceae</taxon>
        <taxon>Candidatus Scalindua</taxon>
    </lineage>
</organism>
<dbReference type="EMBL" id="MAYW01000091">
    <property type="protein sequence ID" value="ODS31842.1"/>
    <property type="molecule type" value="Genomic_DNA"/>
</dbReference>
<sequence length="62" mass="7383">MPETKIDIPIKNIAKMIDSMNKQEIETLYMLLTKDGKELLKRKKDLELKRVKFLSRDETFNV</sequence>
<evidence type="ECO:0000313" key="2">
    <source>
        <dbReference type="Proteomes" id="UP000094056"/>
    </source>
</evidence>
<dbReference type="AlphaFoldDB" id="A0A1E3X8B5"/>